<evidence type="ECO:0000256" key="5">
    <source>
        <dbReference type="ARBA" id="ARBA00022692"/>
    </source>
</evidence>
<dbReference type="RefSeq" id="XP_017888786.1">
    <property type="nucleotide sequence ID" value="XM_018033297.2"/>
</dbReference>
<feature type="transmembrane region" description="Helical" evidence="10">
    <location>
        <begin position="104"/>
        <end position="123"/>
    </location>
</feature>
<sequence>MKRETVITCVEPNRRAKTMTTVLDGSYQRMEPYEGEEEDGEDDDEHEETPQESGVMIHVVPEGNKARWNHVEDLDSFFTRMYHYHQKHGFACMILQEAFELGQFIFVVTFSTFLFHCVDYSVLFKNNTTNNSPSHKTSISDVILSTSECLASMGLITWICILVAAIFWILRLVKVLYHCTQFWDIKLFFNTALKIEDCDLDNLTWHEVQKRVREVQKEQEMCIHKRELTELDIYHRILRFKNYMVAMINKSLLPVRLKIPIVGEIIFMTRGLKYNMELLLFWGPWSPFENNWHLKEDYKKLNKRQELARALSKHILWVGIANFLLCPLILLWQILYSFFNYGEIIKREPGSLGTRMWSLYGRLYLRHFNELDHELNARLNRAYHPASKYMNIFTSPIMAVIAKNVAFVAGSILVVLLILTVYDEDVITVEHVLTTITILGAMVAGARAFIPDENLVWCPETLLTAVLAHTHYRPDSWRCHAHTQTTRSEVAQLFQYRAVHLFEDLISPLLTPYILCFRMRQRALDIVDFYRNFTIEVTGVGDVCSFAQMDVRKHGNPMWQTIDPSVQDRTTGYDNRYATGEPDKLQIPVSDQYTQAEDGKTELSLVHFTLTNPEWKPPSHAENFVTALRERVKKNMHEGMHGDANPFLASLNSLSSLGPGYNDIVSNIIRSTMMNRSTGAPFANQPGTSMSNLEDEFNTRSDTMPVQRGLRRAEGQVYNKKGLLHGLQQDMLSPSLGASAFVSNHELSTDLCVPLELIAADMSLSTLYLHELHHRQVQRRGYQEMVRSIWQRNPPVQELALLPEVRQERAPLLLHQDSSRRNRDSKYDLNSHLNSI</sequence>
<keyword evidence="5 10" id="KW-0812">Transmembrane</keyword>
<evidence type="ECO:0000256" key="11">
    <source>
        <dbReference type="SAM" id="MobiDB-lite"/>
    </source>
</evidence>
<evidence type="ECO:0000256" key="1">
    <source>
        <dbReference type="ARBA" id="ARBA00004511"/>
    </source>
</evidence>
<feature type="transmembrane region" description="Helical" evidence="10">
    <location>
        <begin position="431"/>
        <end position="450"/>
    </location>
</feature>
<dbReference type="GO" id="GO:0034045">
    <property type="term" value="C:phagophore assembly site membrane"/>
    <property type="evidence" value="ECO:0007669"/>
    <property type="project" value="UniProtKB-SubCell"/>
</dbReference>
<proteinExistence type="inferred from homology"/>
<dbReference type="GO" id="GO:0006869">
    <property type="term" value="P:lipid transport"/>
    <property type="evidence" value="ECO:0007669"/>
    <property type="project" value="UniProtKB-KW"/>
</dbReference>
<name>A0AAJ7WEN6_9HYME</name>
<dbReference type="RefSeq" id="XP_026673656.1">
    <property type="nucleotide sequence ID" value="XM_026817855.1"/>
</dbReference>
<feature type="transmembrane region" description="Helical" evidence="10">
    <location>
        <begin position="397"/>
        <end position="419"/>
    </location>
</feature>
<keyword evidence="8 10" id="KW-0445">Lipid transport</keyword>
<comment type="function">
    <text evidence="10">Phospholipid scramblase involved in autophagy. Cycles between the preautophagosomal structure/phagophore assembly site (PAS) and the cytoplasmic vesicle pool and supplies membrane for the growing autophagosome. Lipid scramblase activity plays a key role in preautophagosomal structure/phagophore assembly by distributing the phospholipids that arrive through ATG2 from the cytoplasmic to the luminal leaflet of the bilayer, thereby driving autophagosomal membrane expansion.</text>
</comment>
<comment type="subcellular location">
    <subcellularLocation>
        <location evidence="1 10">Preautophagosomal structure membrane</location>
        <topology evidence="1 10">Multi-pass membrane protein</topology>
    </subcellularLocation>
</comment>
<dbReference type="KEGG" id="ccal:108630187"/>
<dbReference type="GO" id="GO:0005776">
    <property type="term" value="C:autophagosome"/>
    <property type="evidence" value="ECO:0007669"/>
    <property type="project" value="TreeGrafter"/>
</dbReference>
<keyword evidence="9 10" id="KW-0472">Membrane</keyword>
<feature type="transmembrane region" description="Helical" evidence="10">
    <location>
        <begin position="143"/>
        <end position="170"/>
    </location>
</feature>
<evidence type="ECO:0000256" key="6">
    <source>
        <dbReference type="ARBA" id="ARBA00022989"/>
    </source>
</evidence>
<evidence type="ECO:0000256" key="8">
    <source>
        <dbReference type="ARBA" id="ARBA00023055"/>
    </source>
</evidence>
<dbReference type="AlphaFoldDB" id="A0AAJ7WEN6"/>
<evidence type="ECO:0000256" key="4">
    <source>
        <dbReference type="ARBA" id="ARBA00022448"/>
    </source>
</evidence>
<feature type="region of interest" description="Disordered" evidence="11">
    <location>
        <begin position="813"/>
        <end position="836"/>
    </location>
</feature>
<accession>A0AAJ7WEN6</accession>
<keyword evidence="12" id="KW-1185">Reference proteome</keyword>
<evidence type="ECO:0000256" key="9">
    <source>
        <dbReference type="ARBA" id="ARBA00023136"/>
    </source>
</evidence>
<dbReference type="CTD" id="36821"/>
<evidence type="ECO:0000313" key="13">
    <source>
        <dbReference type="RefSeq" id="XP_017888786.1"/>
    </source>
</evidence>
<dbReference type="PANTHER" id="PTHR13038:SF10">
    <property type="entry name" value="AUTOPHAGY-RELATED PROTEIN 9"/>
    <property type="match status" value="1"/>
</dbReference>
<dbReference type="Proteomes" id="UP000694925">
    <property type="component" value="Unplaced"/>
</dbReference>
<feature type="compositionally biased region" description="Acidic residues" evidence="11">
    <location>
        <begin position="33"/>
        <end position="47"/>
    </location>
</feature>
<evidence type="ECO:0000313" key="14">
    <source>
        <dbReference type="RefSeq" id="XP_026673656.1"/>
    </source>
</evidence>
<organism evidence="12 14">
    <name type="scientific">Ceratina calcarata</name>
    <dbReference type="NCBI Taxonomy" id="156304"/>
    <lineage>
        <taxon>Eukaryota</taxon>
        <taxon>Metazoa</taxon>
        <taxon>Ecdysozoa</taxon>
        <taxon>Arthropoda</taxon>
        <taxon>Hexapoda</taxon>
        <taxon>Insecta</taxon>
        <taxon>Pterygota</taxon>
        <taxon>Neoptera</taxon>
        <taxon>Endopterygota</taxon>
        <taxon>Hymenoptera</taxon>
        <taxon>Apocrita</taxon>
        <taxon>Aculeata</taxon>
        <taxon>Apoidea</taxon>
        <taxon>Anthophila</taxon>
        <taxon>Apidae</taxon>
        <taxon>Ceratina</taxon>
        <taxon>Zadontomerus</taxon>
    </lineage>
</organism>
<protein>
    <recommendedName>
        <fullName evidence="3 10">Autophagy-related protein 9</fullName>
    </recommendedName>
</protein>
<dbReference type="PANTHER" id="PTHR13038">
    <property type="entry name" value="APG9 AUTOPHAGY 9"/>
    <property type="match status" value="1"/>
</dbReference>
<gene>
    <name evidence="13 14" type="primary">LOC108630187</name>
</gene>
<feature type="region of interest" description="Disordered" evidence="11">
    <location>
        <begin position="27"/>
        <end position="52"/>
    </location>
</feature>
<comment type="similarity">
    <text evidence="2 10">Belongs to the ATG9 family.</text>
</comment>
<dbReference type="GO" id="GO:0034727">
    <property type="term" value="P:piecemeal microautophagy of the nucleus"/>
    <property type="evidence" value="ECO:0007669"/>
    <property type="project" value="TreeGrafter"/>
</dbReference>
<dbReference type="GeneID" id="108630187"/>
<evidence type="ECO:0000256" key="7">
    <source>
        <dbReference type="ARBA" id="ARBA00023006"/>
    </source>
</evidence>
<feature type="transmembrane region" description="Helical" evidence="10">
    <location>
        <begin position="315"/>
        <end position="339"/>
    </location>
</feature>
<dbReference type="GO" id="GO:0034497">
    <property type="term" value="P:protein localization to phagophore assembly site"/>
    <property type="evidence" value="ECO:0007669"/>
    <property type="project" value="TreeGrafter"/>
</dbReference>
<evidence type="ECO:0000256" key="2">
    <source>
        <dbReference type="ARBA" id="ARBA00006185"/>
    </source>
</evidence>
<dbReference type="Pfam" id="PF04109">
    <property type="entry name" value="ATG9"/>
    <property type="match status" value="1"/>
</dbReference>
<dbReference type="InterPro" id="IPR007241">
    <property type="entry name" value="Autophagy-rel_prot_9"/>
</dbReference>
<reference evidence="13 14" key="1">
    <citation type="submission" date="2025-04" db="UniProtKB">
        <authorList>
            <consortium name="RefSeq"/>
        </authorList>
    </citation>
    <scope>IDENTIFICATION</scope>
    <source>
        <tissue evidence="13 14">Whole body</tissue>
    </source>
</reference>
<keyword evidence="4 10" id="KW-0813">Transport</keyword>
<evidence type="ECO:0000256" key="3">
    <source>
        <dbReference type="ARBA" id="ARBA00018074"/>
    </source>
</evidence>
<keyword evidence="6 10" id="KW-1133">Transmembrane helix</keyword>
<feature type="compositionally biased region" description="Basic and acidic residues" evidence="11">
    <location>
        <begin position="817"/>
        <end position="829"/>
    </location>
</feature>
<evidence type="ECO:0000256" key="10">
    <source>
        <dbReference type="RuleBase" id="RU364027"/>
    </source>
</evidence>
<keyword evidence="7 10" id="KW-0072">Autophagy</keyword>
<dbReference type="GO" id="GO:0000422">
    <property type="term" value="P:autophagy of mitochondrion"/>
    <property type="evidence" value="ECO:0007669"/>
    <property type="project" value="TreeGrafter"/>
</dbReference>
<evidence type="ECO:0000313" key="12">
    <source>
        <dbReference type="Proteomes" id="UP000694925"/>
    </source>
</evidence>
<dbReference type="GO" id="GO:0061709">
    <property type="term" value="P:reticulophagy"/>
    <property type="evidence" value="ECO:0007669"/>
    <property type="project" value="TreeGrafter"/>
</dbReference>